<comment type="similarity">
    <text evidence="1 2">Belongs to the UPF0102 family.</text>
</comment>
<gene>
    <name evidence="3" type="ORF">GCM10022286_07780</name>
</gene>
<reference evidence="3" key="2">
    <citation type="submission" date="2023-12" db="EMBL/GenBank/DDBJ databases">
        <authorList>
            <person name="Sun Q."/>
            <person name="Inoue M."/>
        </authorList>
    </citation>
    <scope>NUCLEOTIDE SEQUENCE</scope>
    <source>
        <strain evidence="3">JCM 17590</strain>
    </source>
</reference>
<dbReference type="PANTHER" id="PTHR34039:SF1">
    <property type="entry name" value="UPF0102 PROTEIN YRAN"/>
    <property type="match status" value="1"/>
</dbReference>
<reference evidence="3" key="1">
    <citation type="journal article" date="2014" name="Int. J. Syst. Evol. Microbiol.">
        <title>Complete genome of a new Firmicutes species belonging to the dominant human colonic microbiota ('Ruminococcus bicirculans') reveals two chromosomes and a selective capacity to utilize plant glucans.</title>
        <authorList>
            <consortium name="NISC Comparative Sequencing Program"/>
            <person name="Wegmann U."/>
            <person name="Louis P."/>
            <person name="Goesmann A."/>
            <person name="Henrissat B."/>
            <person name="Duncan S.H."/>
            <person name="Flint H.J."/>
        </authorList>
    </citation>
    <scope>NUCLEOTIDE SEQUENCE</scope>
    <source>
        <strain evidence="3">JCM 17590</strain>
    </source>
</reference>
<dbReference type="InterPro" id="IPR003509">
    <property type="entry name" value="UPF0102_YraN-like"/>
</dbReference>
<comment type="caution">
    <text evidence="3">The sequence shown here is derived from an EMBL/GenBank/DDBJ whole genome shotgun (WGS) entry which is preliminary data.</text>
</comment>
<evidence type="ECO:0000256" key="2">
    <source>
        <dbReference type="HAMAP-Rule" id="MF_00048"/>
    </source>
</evidence>
<dbReference type="CDD" id="cd20736">
    <property type="entry name" value="PoNe_Nuclease"/>
    <property type="match status" value="1"/>
</dbReference>
<dbReference type="InterPro" id="IPR011856">
    <property type="entry name" value="tRNA_endonuc-like_dom_sf"/>
</dbReference>
<evidence type="ECO:0000256" key="1">
    <source>
        <dbReference type="ARBA" id="ARBA00006738"/>
    </source>
</evidence>
<dbReference type="Proteomes" id="UP001415169">
    <property type="component" value="Unassembled WGS sequence"/>
</dbReference>
<dbReference type="NCBIfam" id="NF009154">
    <property type="entry name" value="PRK12497.3-3"/>
    <property type="match status" value="1"/>
</dbReference>
<dbReference type="NCBIfam" id="NF009150">
    <property type="entry name" value="PRK12497.1-3"/>
    <property type="match status" value="1"/>
</dbReference>
<dbReference type="RefSeq" id="WP_344790424.1">
    <property type="nucleotide sequence ID" value="NZ_BAABBV010000001.1"/>
</dbReference>
<dbReference type="Pfam" id="PF02021">
    <property type="entry name" value="UPF0102"/>
    <property type="match status" value="1"/>
</dbReference>
<protein>
    <recommendedName>
        <fullName evidence="2">UPF0102 protein GCM10022286_07780</fullName>
    </recommendedName>
</protein>
<dbReference type="SUPFAM" id="SSF52980">
    <property type="entry name" value="Restriction endonuclease-like"/>
    <property type="match status" value="1"/>
</dbReference>
<dbReference type="InterPro" id="IPR011335">
    <property type="entry name" value="Restrct_endonuc-II-like"/>
</dbReference>
<dbReference type="PANTHER" id="PTHR34039">
    <property type="entry name" value="UPF0102 PROTEIN YRAN"/>
    <property type="match status" value="1"/>
</dbReference>
<accession>A0ABP7ZGC0</accession>
<evidence type="ECO:0000313" key="3">
    <source>
        <dbReference type="EMBL" id="GAA4156859.1"/>
    </source>
</evidence>
<organism evidence="3 4">
    <name type="scientific">Gryllotalpicola daejeonensis</name>
    <dbReference type="NCBI Taxonomy" id="993087"/>
    <lineage>
        <taxon>Bacteria</taxon>
        <taxon>Bacillati</taxon>
        <taxon>Actinomycetota</taxon>
        <taxon>Actinomycetes</taxon>
        <taxon>Micrococcales</taxon>
        <taxon>Microbacteriaceae</taxon>
        <taxon>Gryllotalpicola</taxon>
    </lineage>
</organism>
<proteinExistence type="inferred from homology"/>
<keyword evidence="4" id="KW-1185">Reference proteome</keyword>
<dbReference type="HAMAP" id="MF_00048">
    <property type="entry name" value="UPF0102"/>
    <property type="match status" value="1"/>
</dbReference>
<evidence type="ECO:0000313" key="4">
    <source>
        <dbReference type="Proteomes" id="UP001415169"/>
    </source>
</evidence>
<dbReference type="Gene3D" id="3.40.1350.10">
    <property type="match status" value="1"/>
</dbReference>
<name>A0ABP7ZGC0_9MICO</name>
<dbReference type="EMBL" id="BAABBV010000001">
    <property type="protein sequence ID" value="GAA4156859.1"/>
    <property type="molecule type" value="Genomic_DNA"/>
</dbReference>
<sequence>MAEKDVLGRSGEQLAARFLEAGGYQIVGRNWRGSRGELDIIAEHDGTTVFVEVKTRSGTRFGHPFEAVTPRKLRALRRLAGEWCAQADAARGRIRLDVIAVIGGLDGPARIEHLRGVG</sequence>